<name>A0ACC2N5S9_9HYME</name>
<gene>
    <name evidence="1" type="ORF">QAD02_008180</name>
</gene>
<evidence type="ECO:0000313" key="1">
    <source>
        <dbReference type="EMBL" id="KAJ8666518.1"/>
    </source>
</evidence>
<sequence length="106" mass="12292">MKERRTRALYTILYGFIKSVFGTFLHPLNSFGDRDTLIPLRLWICSGETLPTTLAVMFFNWFKGQKKILANFYGSTEVMGDVSYYFVEEYDHMLEGSSIPIGEYPI</sequence>
<reference evidence="1" key="1">
    <citation type="submission" date="2023-04" db="EMBL/GenBank/DDBJ databases">
        <title>A chromosome-level genome assembly of the parasitoid wasp Eretmocerus hayati.</title>
        <authorList>
            <person name="Zhong Y."/>
            <person name="Liu S."/>
            <person name="Liu Y."/>
        </authorList>
    </citation>
    <scope>NUCLEOTIDE SEQUENCE</scope>
    <source>
        <strain evidence="1">ZJU_SS_LIU_2023</strain>
    </source>
</reference>
<comment type="caution">
    <text evidence="1">The sequence shown here is derived from an EMBL/GenBank/DDBJ whole genome shotgun (WGS) entry which is preliminary data.</text>
</comment>
<protein>
    <submittedName>
        <fullName evidence="1">Uncharacterized protein</fullName>
    </submittedName>
</protein>
<proteinExistence type="predicted"/>
<keyword evidence="2" id="KW-1185">Reference proteome</keyword>
<evidence type="ECO:0000313" key="2">
    <source>
        <dbReference type="Proteomes" id="UP001239111"/>
    </source>
</evidence>
<accession>A0ACC2N5S9</accession>
<dbReference type="EMBL" id="CM056744">
    <property type="protein sequence ID" value="KAJ8666518.1"/>
    <property type="molecule type" value="Genomic_DNA"/>
</dbReference>
<organism evidence="1 2">
    <name type="scientific">Eretmocerus hayati</name>
    <dbReference type="NCBI Taxonomy" id="131215"/>
    <lineage>
        <taxon>Eukaryota</taxon>
        <taxon>Metazoa</taxon>
        <taxon>Ecdysozoa</taxon>
        <taxon>Arthropoda</taxon>
        <taxon>Hexapoda</taxon>
        <taxon>Insecta</taxon>
        <taxon>Pterygota</taxon>
        <taxon>Neoptera</taxon>
        <taxon>Endopterygota</taxon>
        <taxon>Hymenoptera</taxon>
        <taxon>Apocrita</taxon>
        <taxon>Proctotrupomorpha</taxon>
        <taxon>Chalcidoidea</taxon>
        <taxon>Aphelinidae</taxon>
        <taxon>Aphelininae</taxon>
        <taxon>Eretmocerus</taxon>
    </lineage>
</organism>
<dbReference type="Proteomes" id="UP001239111">
    <property type="component" value="Chromosome 4"/>
</dbReference>